<dbReference type="Proteomes" id="UP001595833">
    <property type="component" value="Unassembled WGS sequence"/>
</dbReference>
<evidence type="ECO:0000313" key="3">
    <source>
        <dbReference type="Proteomes" id="UP001595833"/>
    </source>
</evidence>
<gene>
    <name evidence="2" type="ORF">ACFPFM_07765</name>
</gene>
<feature type="region of interest" description="Disordered" evidence="1">
    <location>
        <begin position="145"/>
        <end position="180"/>
    </location>
</feature>
<evidence type="ECO:0000313" key="2">
    <source>
        <dbReference type="EMBL" id="MFC5053654.1"/>
    </source>
</evidence>
<organism evidence="2 3">
    <name type="scientific">Saccharothrix xinjiangensis</name>
    <dbReference type="NCBI Taxonomy" id="204798"/>
    <lineage>
        <taxon>Bacteria</taxon>
        <taxon>Bacillati</taxon>
        <taxon>Actinomycetota</taxon>
        <taxon>Actinomycetes</taxon>
        <taxon>Pseudonocardiales</taxon>
        <taxon>Pseudonocardiaceae</taxon>
        <taxon>Saccharothrix</taxon>
    </lineage>
</organism>
<evidence type="ECO:0008006" key="4">
    <source>
        <dbReference type="Google" id="ProtNLM"/>
    </source>
</evidence>
<reference evidence="3" key="1">
    <citation type="journal article" date="2019" name="Int. J. Syst. Evol. Microbiol.">
        <title>The Global Catalogue of Microorganisms (GCM) 10K type strain sequencing project: providing services to taxonomists for standard genome sequencing and annotation.</title>
        <authorList>
            <consortium name="The Broad Institute Genomics Platform"/>
            <consortium name="The Broad Institute Genome Sequencing Center for Infectious Disease"/>
            <person name="Wu L."/>
            <person name="Ma J."/>
        </authorList>
    </citation>
    <scope>NUCLEOTIDE SEQUENCE [LARGE SCALE GENOMIC DNA]</scope>
    <source>
        <strain evidence="3">KCTC 12848</strain>
    </source>
</reference>
<proteinExistence type="predicted"/>
<accession>A0ABV9XWR3</accession>
<name>A0ABV9XWR3_9PSEU</name>
<dbReference type="RefSeq" id="WP_344036519.1">
    <property type="nucleotide sequence ID" value="NZ_BAAAKE010000005.1"/>
</dbReference>
<evidence type="ECO:0000256" key="1">
    <source>
        <dbReference type="SAM" id="MobiDB-lite"/>
    </source>
</evidence>
<sequence length="283" mass="32930">MPRTQVHPDVPLEHAWQEGRRIWVRTPKDSQLNRELIELGSTWDWAERARWVGTVKRAAVTALLLADEQREQEKRDADRRQIEAGHWVQLSRDVEGVVTATHQLATELGAVWDGEHWRYALPDDVTRGRLQRALDAWLARRQADRDRSEAERRDRHRAQQEEQARQKADALQAEAERTERRRAQVLADSGRIGTGETVTERRYDERYMNRAGAEQVAWQVGTVHRLRDGRHGLVVDRHIRFYSEDQATEYSHEVQLPDNAHWAFTYTLAVVEPAAAHVEPVTR</sequence>
<protein>
    <recommendedName>
        <fullName evidence="4">DUF3560 domain-containing protein</fullName>
    </recommendedName>
</protein>
<keyword evidence="3" id="KW-1185">Reference proteome</keyword>
<dbReference type="EMBL" id="JBHSJB010000007">
    <property type="protein sequence ID" value="MFC5053654.1"/>
    <property type="molecule type" value="Genomic_DNA"/>
</dbReference>
<comment type="caution">
    <text evidence="2">The sequence shown here is derived from an EMBL/GenBank/DDBJ whole genome shotgun (WGS) entry which is preliminary data.</text>
</comment>